<dbReference type="Proteomes" id="UP001155483">
    <property type="component" value="Unassembled WGS sequence"/>
</dbReference>
<dbReference type="SUPFAM" id="SSF53474">
    <property type="entry name" value="alpha/beta-Hydrolases"/>
    <property type="match status" value="1"/>
</dbReference>
<protein>
    <recommendedName>
        <fullName evidence="3">Peptidase S9 prolyl oligopeptidase catalytic domain-containing protein</fullName>
    </recommendedName>
</protein>
<evidence type="ECO:0008006" key="3">
    <source>
        <dbReference type="Google" id="ProtNLM"/>
    </source>
</evidence>
<comment type="caution">
    <text evidence="1">The sequence shown here is derived from an EMBL/GenBank/DDBJ whole genome shotgun (WGS) entry which is preliminary data.</text>
</comment>
<dbReference type="EMBL" id="JAOTIF010000042">
    <property type="protein sequence ID" value="MCU7552704.1"/>
    <property type="molecule type" value="Genomic_DNA"/>
</dbReference>
<dbReference type="Gene3D" id="3.40.50.1820">
    <property type="entry name" value="alpha/beta hydrolase"/>
    <property type="match status" value="1"/>
</dbReference>
<gene>
    <name evidence="1" type="ORF">OCK74_26530</name>
</gene>
<accession>A0A9X2XQ56</accession>
<name>A0A9X2XQ56_9BACT</name>
<reference evidence="1" key="2">
    <citation type="submission" date="2023-04" db="EMBL/GenBank/DDBJ databases">
        <title>Paracnuella aquatica gen. nov., sp. nov., a member of the family Chitinophagaceae isolated from a hot spring.</title>
        <authorList>
            <person name="Wang C."/>
        </authorList>
    </citation>
    <scope>NUCLEOTIDE SEQUENCE</scope>
    <source>
        <strain evidence="1">LB-8</strain>
    </source>
</reference>
<reference evidence="1" key="1">
    <citation type="submission" date="2022-09" db="EMBL/GenBank/DDBJ databases">
        <authorList>
            <person name="Yuan C."/>
            <person name="Ke Z."/>
        </authorList>
    </citation>
    <scope>NUCLEOTIDE SEQUENCE</scope>
    <source>
        <strain evidence="1">LB-8</strain>
    </source>
</reference>
<evidence type="ECO:0000313" key="1">
    <source>
        <dbReference type="EMBL" id="MCU7552704.1"/>
    </source>
</evidence>
<dbReference type="RefSeq" id="WP_279300142.1">
    <property type="nucleotide sequence ID" value="NZ_JAOTIF010000042.1"/>
</dbReference>
<proteinExistence type="predicted"/>
<organism evidence="1 2">
    <name type="scientific">Paraflavisolibacter caeni</name>
    <dbReference type="NCBI Taxonomy" id="2982496"/>
    <lineage>
        <taxon>Bacteria</taxon>
        <taxon>Pseudomonadati</taxon>
        <taxon>Bacteroidota</taxon>
        <taxon>Chitinophagia</taxon>
        <taxon>Chitinophagales</taxon>
        <taxon>Chitinophagaceae</taxon>
        <taxon>Paraflavisolibacter</taxon>
    </lineage>
</organism>
<evidence type="ECO:0000313" key="2">
    <source>
        <dbReference type="Proteomes" id="UP001155483"/>
    </source>
</evidence>
<dbReference type="InterPro" id="IPR029058">
    <property type="entry name" value="AB_hydrolase_fold"/>
</dbReference>
<sequence>MWVFHGNEDPTVPGQRLRNMVKGITDAGGYPKYTEYPGIGHGALTPTYNDPKVWDWLFAQEKK</sequence>
<dbReference type="AlphaFoldDB" id="A0A9X2XQ56"/>
<keyword evidence="2" id="KW-1185">Reference proteome</keyword>